<dbReference type="OrthoDB" id="3617113at2"/>
<evidence type="ECO:0000256" key="4">
    <source>
        <dbReference type="PROSITE-ProRule" id="PRU00335"/>
    </source>
</evidence>
<name>A0A4V3C8B4_9ACTN</name>
<dbReference type="GO" id="GO:0000976">
    <property type="term" value="F:transcription cis-regulatory region binding"/>
    <property type="evidence" value="ECO:0007669"/>
    <property type="project" value="TreeGrafter"/>
</dbReference>
<evidence type="ECO:0000256" key="3">
    <source>
        <dbReference type="ARBA" id="ARBA00023163"/>
    </source>
</evidence>
<gene>
    <name evidence="6" type="ORF">C8E87_4711</name>
</gene>
<evidence type="ECO:0000313" key="7">
    <source>
        <dbReference type="Proteomes" id="UP000294901"/>
    </source>
</evidence>
<dbReference type="Pfam" id="PF00440">
    <property type="entry name" value="TetR_N"/>
    <property type="match status" value="1"/>
</dbReference>
<protein>
    <submittedName>
        <fullName evidence="6">TetR family transcriptional regulator</fullName>
    </submittedName>
</protein>
<dbReference type="SUPFAM" id="SSF48498">
    <property type="entry name" value="Tetracyclin repressor-like, C-terminal domain"/>
    <property type="match status" value="1"/>
</dbReference>
<comment type="caution">
    <text evidence="6">The sequence shown here is derived from an EMBL/GenBank/DDBJ whole genome shotgun (WGS) entry which is preliminary data.</text>
</comment>
<dbReference type="PROSITE" id="PS50977">
    <property type="entry name" value="HTH_TETR_2"/>
    <property type="match status" value="1"/>
</dbReference>
<dbReference type="InterPro" id="IPR009057">
    <property type="entry name" value="Homeodomain-like_sf"/>
</dbReference>
<dbReference type="InterPro" id="IPR036271">
    <property type="entry name" value="Tet_transcr_reg_TetR-rel_C_sf"/>
</dbReference>
<feature type="domain" description="HTH tetR-type" evidence="5">
    <location>
        <begin position="14"/>
        <end position="73"/>
    </location>
</feature>
<dbReference type="SUPFAM" id="SSF46689">
    <property type="entry name" value="Homeodomain-like"/>
    <property type="match status" value="1"/>
</dbReference>
<dbReference type="PANTHER" id="PTHR30055">
    <property type="entry name" value="HTH-TYPE TRANSCRIPTIONAL REGULATOR RUTR"/>
    <property type="match status" value="1"/>
</dbReference>
<dbReference type="InterPro" id="IPR050109">
    <property type="entry name" value="HTH-type_TetR-like_transc_reg"/>
</dbReference>
<dbReference type="AlphaFoldDB" id="A0A4V3C8B4"/>
<feature type="DNA-binding region" description="H-T-H motif" evidence="4">
    <location>
        <begin position="36"/>
        <end position="55"/>
    </location>
</feature>
<evidence type="ECO:0000256" key="2">
    <source>
        <dbReference type="ARBA" id="ARBA00023125"/>
    </source>
</evidence>
<dbReference type="GO" id="GO:0003700">
    <property type="term" value="F:DNA-binding transcription factor activity"/>
    <property type="evidence" value="ECO:0007669"/>
    <property type="project" value="TreeGrafter"/>
</dbReference>
<keyword evidence="2 4" id="KW-0238">DNA-binding</keyword>
<evidence type="ECO:0000313" key="6">
    <source>
        <dbReference type="EMBL" id="TDO40988.1"/>
    </source>
</evidence>
<accession>A0A4V3C8B4</accession>
<proteinExistence type="predicted"/>
<dbReference type="EMBL" id="SNWR01000001">
    <property type="protein sequence ID" value="TDO40988.1"/>
    <property type="molecule type" value="Genomic_DNA"/>
</dbReference>
<evidence type="ECO:0000256" key="1">
    <source>
        <dbReference type="ARBA" id="ARBA00023015"/>
    </source>
</evidence>
<keyword evidence="7" id="KW-1185">Reference proteome</keyword>
<dbReference type="Proteomes" id="UP000294901">
    <property type="component" value="Unassembled WGS sequence"/>
</dbReference>
<sequence>MLYGVQAPRRRDAQRNRDAIVRAACDLMTSERDVVGMPEIARRAGVGQATLYRHFPDRHALTSAVIAYQVERLEACVAATRQQPAAFRPMLDAVLRAQVTMRPLVRLARRLEPAVQGRYLRRIVTLLAEPLRRAQEHGHVRRDLEPGDLVLIFTMVEGVLEGTLDGEVEARAAAGRTIDLALDGVFRT</sequence>
<keyword evidence="3" id="KW-0804">Transcription</keyword>
<reference evidence="6 7" key="1">
    <citation type="submission" date="2019-03" db="EMBL/GenBank/DDBJ databases">
        <title>Sequencing the genomes of 1000 actinobacteria strains.</title>
        <authorList>
            <person name="Klenk H.-P."/>
        </authorList>
    </citation>
    <scope>NUCLEOTIDE SEQUENCE [LARGE SCALE GENOMIC DNA]</scope>
    <source>
        <strain evidence="6 7">DSM 43805</strain>
    </source>
</reference>
<dbReference type="Gene3D" id="1.10.357.10">
    <property type="entry name" value="Tetracycline Repressor, domain 2"/>
    <property type="match status" value="1"/>
</dbReference>
<keyword evidence="1" id="KW-0805">Transcription regulation</keyword>
<dbReference type="InterPro" id="IPR001647">
    <property type="entry name" value="HTH_TetR"/>
</dbReference>
<evidence type="ECO:0000259" key="5">
    <source>
        <dbReference type="PROSITE" id="PS50977"/>
    </source>
</evidence>
<dbReference type="PANTHER" id="PTHR30055:SF234">
    <property type="entry name" value="HTH-TYPE TRANSCRIPTIONAL REGULATOR BETI"/>
    <property type="match status" value="1"/>
</dbReference>
<organism evidence="6 7">
    <name type="scientific">Paractinoplanes brasiliensis</name>
    <dbReference type="NCBI Taxonomy" id="52695"/>
    <lineage>
        <taxon>Bacteria</taxon>
        <taxon>Bacillati</taxon>
        <taxon>Actinomycetota</taxon>
        <taxon>Actinomycetes</taxon>
        <taxon>Micromonosporales</taxon>
        <taxon>Micromonosporaceae</taxon>
        <taxon>Paractinoplanes</taxon>
    </lineage>
</organism>